<reference evidence="1 2" key="1">
    <citation type="journal article" date="2014" name="PLoS Genet.">
        <title>Phylogenetically driven sequencing of extremely halophilic archaea reveals strategies for static and dynamic osmo-response.</title>
        <authorList>
            <person name="Becker E.A."/>
            <person name="Seitzer P.M."/>
            <person name="Tritt A."/>
            <person name="Larsen D."/>
            <person name="Krusor M."/>
            <person name="Yao A.I."/>
            <person name="Wu D."/>
            <person name="Madern D."/>
            <person name="Eisen J.A."/>
            <person name="Darling A.E."/>
            <person name="Facciotti M.T."/>
        </authorList>
    </citation>
    <scope>NUCLEOTIDE SEQUENCE [LARGE SCALE GENOMIC DNA]</scope>
    <source>
        <strain evidence="1 2">ATCC 33800</strain>
    </source>
</reference>
<comment type="caution">
    <text evidence="1">The sequence shown here is derived from an EMBL/GenBank/DDBJ whole genome shotgun (WGS) entry which is preliminary data.</text>
</comment>
<proteinExistence type="predicted"/>
<accession>M0JM07</accession>
<name>M0JM07_9EURY</name>
<evidence type="ECO:0000313" key="2">
    <source>
        <dbReference type="Proteomes" id="UP000011659"/>
    </source>
</evidence>
<protein>
    <submittedName>
        <fullName evidence="1">Uncharacterized protein</fullName>
    </submittedName>
</protein>
<dbReference type="EMBL" id="AOLR01000037">
    <property type="protein sequence ID" value="EMA10021.1"/>
    <property type="molecule type" value="Genomic_DNA"/>
</dbReference>
<evidence type="ECO:0000313" key="1">
    <source>
        <dbReference type="EMBL" id="EMA10021.1"/>
    </source>
</evidence>
<gene>
    <name evidence="1" type="ORF">C436_18421</name>
</gene>
<sequence length="148" mass="16304">MFEYMVQLDLMNEDDWDTDLDCCTEENDTVFKGGTLGDCNDHCPQIGDNDDSGLELEVEILNSNGTDVYVDIKIDGSNDVDISPSDYTRESIDRTDSKKFTFTISDDGGQDGGQTTICIKGKYATSTAGYDKGVMSTVDVRNKPEVTH</sequence>
<organism evidence="1 2">
    <name type="scientific">Haloarcula marismortui ATCC 33800</name>
    <dbReference type="NCBI Taxonomy" id="662476"/>
    <lineage>
        <taxon>Archaea</taxon>
        <taxon>Methanobacteriati</taxon>
        <taxon>Methanobacteriota</taxon>
        <taxon>Stenosarchaea group</taxon>
        <taxon>Halobacteria</taxon>
        <taxon>Halobacteriales</taxon>
        <taxon>Haloarculaceae</taxon>
        <taxon>Haloarcula</taxon>
    </lineage>
</organism>
<keyword evidence="2" id="KW-1185">Reference proteome</keyword>
<dbReference type="Proteomes" id="UP000011659">
    <property type="component" value="Unassembled WGS sequence"/>
</dbReference>
<dbReference type="AlphaFoldDB" id="M0JM07"/>